<evidence type="ECO:0000256" key="2">
    <source>
        <dbReference type="SAM" id="MobiDB-lite"/>
    </source>
</evidence>
<dbReference type="EMBL" id="KN825409">
    <property type="protein sequence ID" value="KIK91247.1"/>
    <property type="molecule type" value="Genomic_DNA"/>
</dbReference>
<accession>A0A0D0D414</accession>
<dbReference type="Proteomes" id="UP000054538">
    <property type="component" value="Unassembled WGS sequence"/>
</dbReference>
<dbReference type="SUPFAM" id="SSF48371">
    <property type="entry name" value="ARM repeat"/>
    <property type="match status" value="2"/>
</dbReference>
<sequence>MSVSLVGIPNNLEDPSYLLSAVETVTDSFHEHSSISTHDLLDAYSTFSSRIRSQSQVLQDGNRRLPSLDCLRDHKDTFIRALRRDVCVAHINSFSTFSPSPLSSDEAMSGGSIHANIGIDTKQHARNSSLLCVHALCALATVFRFPALHYLFTVQDLYELLGDVLGIALADQLPVLNSAKIYSLSLWILGCHRLPCAVLSARHDEMISALRRSLKSARQLGSFAVDGLKAISHTLEQHPSGFFVDLLPLLPYVMQSLLDEPSDIRLHASIALGTFANTLVNQRESLLAERQTASDHVISFLQRHCDDTQASPSDMCLSFVVRTAFSAELQTRPGEGPTWILAVLASLIVLSGPSLYSNSIPLQFILQSLALALTHRRSVVRSLHSHVWKCFVWTFGQMLLSPKNTDPASTLSALYVIKQELGRGVGTALTTVLLGPLDWYSAPKSGQGNDRITQALSVIQAMVRTDCKHTRQEGFVLLRALTTGIGDANIKRWVPERVNDMLALALFNGTIICAGWERIPSIVHSISILPEPAVRQLHDTEIVLHCETLLDMWKHCALKASEERLDPGLIDMWRSILLAHLHCGQGAHHLTATTNLLRHATTIIVDFLPPSPLLGSQRDWGSWSVQDQLGSLTAIDQLWSLLQNVFSSFSLSEPAEIIITSILKFAFHILDHEVQALWSRLCANLMTTASPSFLGRMHSLTESQLVLRTRREFWGVVGKSLSCSEPSLHWKEVINFLAIPVCAWVLSGPELEVWEALLHSAVTSADGSAIVIDGLMQHFQGKDVENWGSALAVLCIIFGYSHREGRSPSADLLSTVDAVLSVSYSRAADSPELLGYSLRLLVAVRDGIVSAAPAQVMHIVLALRNSLPLWIEDRIEVMSINDFNSVVISLYCETLKVLETLPLSIRSLQEMESFLASAFSRIPTPAIAPFAFEKFWRASCHGQGQINHILPPKIKSCLASFVAAYGGDLADGLSLPTESQSQIISNGIAFSSHTSGQISGESNPFDILRPSSKDDEIWSERFDAEITPQAQEPTLPGPKDATFLVASSDDEVFQPSALRQLHEYSSRVNSPSMEELDRSTSDRRGPSPRICPRPRRLLTPHPSARSPPATPQIQQRKRERTYRADPPRKRSRTSSDYLRSLRKIESEPITRDITPIMFARAKSLPTKSRKIFDGVEVLTLREVLRRDKAERVRVGEKSLSFEQEPSFVQRMCFSPLPSSVGSDEEVDIDDWEKPYIEAILSEIEIGKSLADAYPSSPPPSQSSAAQEPNYEPRLTSGSNLRQTRSQSEESTSVPTDQPLRRSKTSSARLQALRGVYASMADGASQIPMSELLQATRLVHKIGAVLTEQMGKKVGDLG</sequence>
<dbReference type="InterPro" id="IPR016024">
    <property type="entry name" value="ARM-type_fold"/>
</dbReference>
<evidence type="ECO:0008006" key="5">
    <source>
        <dbReference type="Google" id="ProtNLM"/>
    </source>
</evidence>
<feature type="region of interest" description="Disordered" evidence="2">
    <location>
        <begin position="1063"/>
        <end position="1137"/>
    </location>
</feature>
<keyword evidence="4" id="KW-1185">Reference proteome</keyword>
<evidence type="ECO:0000313" key="3">
    <source>
        <dbReference type="EMBL" id="KIK91247.1"/>
    </source>
</evidence>
<dbReference type="OrthoDB" id="3259617at2759"/>
<feature type="compositionally biased region" description="Basic and acidic residues" evidence="2">
    <location>
        <begin position="1075"/>
        <end position="1085"/>
    </location>
</feature>
<organism evidence="3 4">
    <name type="scientific">Paxillus rubicundulus Ve08.2h10</name>
    <dbReference type="NCBI Taxonomy" id="930991"/>
    <lineage>
        <taxon>Eukaryota</taxon>
        <taxon>Fungi</taxon>
        <taxon>Dikarya</taxon>
        <taxon>Basidiomycota</taxon>
        <taxon>Agaricomycotina</taxon>
        <taxon>Agaricomycetes</taxon>
        <taxon>Agaricomycetidae</taxon>
        <taxon>Boletales</taxon>
        <taxon>Paxilineae</taxon>
        <taxon>Paxillaceae</taxon>
        <taxon>Paxillus</taxon>
    </lineage>
</organism>
<evidence type="ECO:0000256" key="1">
    <source>
        <dbReference type="PROSITE-ProRule" id="PRU00103"/>
    </source>
</evidence>
<reference evidence="3 4" key="1">
    <citation type="submission" date="2014-04" db="EMBL/GenBank/DDBJ databases">
        <authorList>
            <consortium name="DOE Joint Genome Institute"/>
            <person name="Kuo A."/>
            <person name="Kohler A."/>
            <person name="Jargeat P."/>
            <person name="Nagy L.G."/>
            <person name="Floudas D."/>
            <person name="Copeland A."/>
            <person name="Barry K.W."/>
            <person name="Cichocki N."/>
            <person name="Veneault-Fourrey C."/>
            <person name="LaButti K."/>
            <person name="Lindquist E.A."/>
            <person name="Lipzen A."/>
            <person name="Lundell T."/>
            <person name="Morin E."/>
            <person name="Murat C."/>
            <person name="Sun H."/>
            <person name="Tunlid A."/>
            <person name="Henrissat B."/>
            <person name="Grigoriev I.V."/>
            <person name="Hibbett D.S."/>
            <person name="Martin F."/>
            <person name="Nordberg H.P."/>
            <person name="Cantor M.N."/>
            <person name="Hua S.X."/>
        </authorList>
    </citation>
    <scope>NUCLEOTIDE SEQUENCE [LARGE SCALE GENOMIC DNA]</scope>
    <source>
        <strain evidence="3 4">Ve08.2h10</strain>
    </source>
</reference>
<feature type="region of interest" description="Disordered" evidence="2">
    <location>
        <begin position="1250"/>
        <end position="1306"/>
    </location>
</feature>
<name>A0A0D0D414_9AGAM</name>
<protein>
    <recommendedName>
        <fullName evidence="5">Telomere-associated protein Rif1 N-terminal domain-containing protein</fullName>
    </recommendedName>
</protein>
<dbReference type="InParanoid" id="A0A0D0D414"/>
<dbReference type="PROSITE" id="PS50077">
    <property type="entry name" value="HEAT_REPEAT"/>
    <property type="match status" value="1"/>
</dbReference>
<proteinExistence type="predicted"/>
<evidence type="ECO:0000313" key="4">
    <source>
        <dbReference type="Proteomes" id="UP000054538"/>
    </source>
</evidence>
<reference evidence="4" key="2">
    <citation type="submission" date="2015-01" db="EMBL/GenBank/DDBJ databases">
        <title>Evolutionary Origins and Diversification of the Mycorrhizal Mutualists.</title>
        <authorList>
            <consortium name="DOE Joint Genome Institute"/>
            <consortium name="Mycorrhizal Genomics Consortium"/>
            <person name="Kohler A."/>
            <person name="Kuo A."/>
            <person name="Nagy L.G."/>
            <person name="Floudas D."/>
            <person name="Copeland A."/>
            <person name="Barry K.W."/>
            <person name="Cichocki N."/>
            <person name="Veneault-Fourrey C."/>
            <person name="LaButti K."/>
            <person name="Lindquist E.A."/>
            <person name="Lipzen A."/>
            <person name="Lundell T."/>
            <person name="Morin E."/>
            <person name="Murat C."/>
            <person name="Riley R."/>
            <person name="Ohm R."/>
            <person name="Sun H."/>
            <person name="Tunlid A."/>
            <person name="Henrissat B."/>
            <person name="Grigoriev I.V."/>
            <person name="Hibbett D.S."/>
            <person name="Martin F."/>
        </authorList>
    </citation>
    <scope>NUCLEOTIDE SEQUENCE [LARGE SCALE GENOMIC DNA]</scope>
    <source>
        <strain evidence="4">Ve08.2h10</strain>
    </source>
</reference>
<dbReference type="HOGENOM" id="CLU_001598_1_0_1"/>
<feature type="repeat" description="HEAT" evidence="1">
    <location>
        <begin position="249"/>
        <end position="283"/>
    </location>
</feature>
<gene>
    <name evidence="3" type="ORF">PAXRUDRAFT_830994</name>
</gene>
<feature type="compositionally biased region" description="Polar residues" evidence="2">
    <location>
        <begin position="1275"/>
        <end position="1295"/>
    </location>
</feature>
<dbReference type="InterPro" id="IPR021133">
    <property type="entry name" value="HEAT_type_2"/>
</dbReference>